<organism evidence="2 3">
    <name type="scientific">Streptomyces showdoensis</name>
    <dbReference type="NCBI Taxonomy" id="68268"/>
    <lineage>
        <taxon>Bacteria</taxon>
        <taxon>Bacillati</taxon>
        <taxon>Actinomycetota</taxon>
        <taxon>Actinomycetes</taxon>
        <taxon>Kitasatosporales</taxon>
        <taxon>Streptomycetaceae</taxon>
        <taxon>Streptomyces</taxon>
    </lineage>
</organism>
<feature type="region of interest" description="Disordered" evidence="1">
    <location>
        <begin position="1"/>
        <end position="21"/>
    </location>
</feature>
<proteinExistence type="predicted"/>
<keyword evidence="3" id="KW-1185">Reference proteome</keyword>
<dbReference type="RefSeq" id="WP_046909045.1">
    <property type="nucleotide sequence ID" value="NZ_BAAAXG010000026.1"/>
</dbReference>
<comment type="caution">
    <text evidence="2">The sequence shown here is derived from an EMBL/GenBank/DDBJ whole genome shotgun (WGS) entry which is preliminary data.</text>
</comment>
<dbReference type="EMBL" id="LAQS01000028">
    <property type="protein sequence ID" value="KKZ72282.1"/>
    <property type="molecule type" value="Genomic_DNA"/>
</dbReference>
<sequence>MRVEMLRLMSNPRYGNQPEGAIVDMDDADAERRIAAGDCRPVDPPKAKKPTRRAGPAEPPADPETPIERMSVEQLKTYAAEHDIDLGDAAKKADILAAVVAEVERRRDQADEGESEGGS</sequence>
<reference evidence="2 3" key="1">
    <citation type="submission" date="2015-05" db="EMBL/GenBank/DDBJ databases">
        <title>Draft Genome assembly of Streptomyces showdoensis.</title>
        <authorList>
            <person name="Thapa K.K."/>
            <person name="Metsa-Ketela M."/>
        </authorList>
    </citation>
    <scope>NUCLEOTIDE SEQUENCE [LARGE SCALE GENOMIC DNA]</scope>
    <source>
        <strain evidence="2 3">ATCC 15227</strain>
    </source>
</reference>
<feature type="region of interest" description="Disordered" evidence="1">
    <location>
        <begin position="35"/>
        <end position="69"/>
    </location>
</feature>
<gene>
    <name evidence="2" type="ORF">VO63_19060</name>
</gene>
<dbReference type="Proteomes" id="UP000265325">
    <property type="component" value="Unassembled WGS sequence"/>
</dbReference>
<name>A0A2P2GL98_STREW</name>
<feature type="compositionally biased region" description="Basic and acidic residues" evidence="1">
    <location>
        <begin position="35"/>
        <end position="46"/>
    </location>
</feature>
<dbReference type="AlphaFoldDB" id="A0A2P2GL98"/>
<evidence type="ECO:0000256" key="1">
    <source>
        <dbReference type="SAM" id="MobiDB-lite"/>
    </source>
</evidence>
<evidence type="ECO:0000313" key="3">
    <source>
        <dbReference type="Proteomes" id="UP000265325"/>
    </source>
</evidence>
<evidence type="ECO:0000313" key="2">
    <source>
        <dbReference type="EMBL" id="KKZ72282.1"/>
    </source>
</evidence>
<accession>A0A2P2GL98</accession>
<dbReference type="OrthoDB" id="5125755at2"/>
<evidence type="ECO:0008006" key="4">
    <source>
        <dbReference type="Google" id="ProtNLM"/>
    </source>
</evidence>
<protein>
    <recommendedName>
        <fullName evidence="4">Rho termination factor N-terminal domain-containing protein</fullName>
    </recommendedName>
</protein>